<feature type="compositionally biased region" description="Basic and acidic residues" evidence="1">
    <location>
        <begin position="69"/>
        <end position="82"/>
    </location>
</feature>
<feature type="region of interest" description="Disordered" evidence="1">
    <location>
        <begin position="44"/>
        <end position="82"/>
    </location>
</feature>
<name>A0A067DB90_CITSI</name>
<proteinExistence type="predicted"/>
<evidence type="ECO:0000313" key="2">
    <source>
        <dbReference type="EMBL" id="KDO38825.1"/>
    </source>
</evidence>
<protein>
    <submittedName>
        <fullName evidence="2">Uncharacterized protein</fullName>
    </submittedName>
</protein>
<dbReference type="InterPro" id="IPR053709">
    <property type="entry name" value="eRP_eS24_sf"/>
</dbReference>
<evidence type="ECO:0000313" key="3">
    <source>
        <dbReference type="Proteomes" id="UP000027120"/>
    </source>
</evidence>
<dbReference type="Gene3D" id="3.30.70.3370">
    <property type="match status" value="1"/>
</dbReference>
<accession>A0A067DB90</accession>
<dbReference type="STRING" id="2711.A0A067DB90"/>
<evidence type="ECO:0000256" key="1">
    <source>
        <dbReference type="SAM" id="MobiDB-lite"/>
    </source>
</evidence>
<dbReference type="SMR" id="A0A067DB90"/>
<gene>
    <name evidence="2" type="ORF">CISIN_1g037293mg</name>
</gene>
<organism evidence="2 3">
    <name type="scientific">Citrus sinensis</name>
    <name type="common">Sweet orange</name>
    <name type="synonym">Citrus aurantium var. sinensis</name>
    <dbReference type="NCBI Taxonomy" id="2711"/>
    <lineage>
        <taxon>Eukaryota</taxon>
        <taxon>Viridiplantae</taxon>
        <taxon>Streptophyta</taxon>
        <taxon>Embryophyta</taxon>
        <taxon>Tracheophyta</taxon>
        <taxon>Spermatophyta</taxon>
        <taxon>Magnoliopsida</taxon>
        <taxon>eudicotyledons</taxon>
        <taxon>Gunneridae</taxon>
        <taxon>Pentapetalae</taxon>
        <taxon>rosids</taxon>
        <taxon>malvids</taxon>
        <taxon>Sapindales</taxon>
        <taxon>Rutaceae</taxon>
        <taxon>Aurantioideae</taxon>
        <taxon>Citrus</taxon>
    </lineage>
</organism>
<sequence>MPLPVNDHRNLVNAGRVTFAGWVFESVESKSRFSFSFKNGLDTKAEKSRKQLKERKNMAKKIGGVKKTKASDAAKKKEGART</sequence>
<dbReference type="AlphaFoldDB" id="A0A067DB90"/>
<dbReference type="Proteomes" id="UP000027120">
    <property type="component" value="Unassembled WGS sequence"/>
</dbReference>
<feature type="compositionally biased region" description="Basic and acidic residues" evidence="1">
    <location>
        <begin position="44"/>
        <end position="57"/>
    </location>
</feature>
<reference evidence="2 3" key="1">
    <citation type="submission" date="2014-04" db="EMBL/GenBank/DDBJ databases">
        <authorList>
            <consortium name="International Citrus Genome Consortium"/>
            <person name="Gmitter F."/>
            <person name="Chen C."/>
            <person name="Farmerie W."/>
            <person name="Harkins T."/>
            <person name="Desany B."/>
            <person name="Mohiuddin M."/>
            <person name="Kodira C."/>
            <person name="Borodovsky M."/>
            <person name="Lomsadze A."/>
            <person name="Burns P."/>
            <person name="Jenkins J."/>
            <person name="Prochnik S."/>
            <person name="Shu S."/>
            <person name="Chapman J."/>
            <person name="Pitluck S."/>
            <person name="Schmutz J."/>
            <person name="Rokhsar D."/>
        </authorList>
    </citation>
    <scope>NUCLEOTIDE SEQUENCE</scope>
</reference>
<keyword evidence="3" id="KW-1185">Reference proteome</keyword>
<dbReference type="EMBL" id="KK787384">
    <property type="protein sequence ID" value="KDO38825.1"/>
    <property type="molecule type" value="Genomic_DNA"/>
</dbReference>